<evidence type="ECO:0000259" key="2">
    <source>
        <dbReference type="PROSITE" id="PS50879"/>
    </source>
</evidence>
<dbReference type="InterPro" id="IPR036397">
    <property type="entry name" value="RNaseH_sf"/>
</dbReference>
<dbReference type="InterPro" id="IPR012337">
    <property type="entry name" value="RNaseH-like_sf"/>
</dbReference>
<dbReference type="GO" id="GO:0004523">
    <property type="term" value="F:RNA-DNA hybrid ribonuclease activity"/>
    <property type="evidence" value="ECO:0007669"/>
    <property type="project" value="InterPro"/>
</dbReference>
<dbReference type="InterPro" id="IPR043502">
    <property type="entry name" value="DNA/RNA_pol_sf"/>
</dbReference>
<dbReference type="Pfam" id="PF00075">
    <property type="entry name" value="RNase_H"/>
    <property type="match status" value="1"/>
</dbReference>
<dbReference type="Pfam" id="PF00078">
    <property type="entry name" value="RVT_1"/>
    <property type="match status" value="1"/>
</dbReference>
<dbReference type="InterPro" id="IPR036691">
    <property type="entry name" value="Endo/exonu/phosph_ase_sf"/>
</dbReference>
<dbReference type="PANTHER" id="PTHR36688">
    <property type="entry name" value="ENDO/EXONUCLEASE/PHOSPHATASE DOMAIN-CONTAINING PROTEIN"/>
    <property type="match status" value="1"/>
</dbReference>
<dbReference type="Gene3D" id="3.60.10.10">
    <property type="entry name" value="Endonuclease/exonuclease/phosphatase"/>
    <property type="match status" value="1"/>
</dbReference>
<dbReference type="InterPro" id="IPR002156">
    <property type="entry name" value="RNaseH_domain"/>
</dbReference>
<organism evidence="3">
    <name type="scientific">Rhipicephalus pulchellus</name>
    <name type="common">Yellow backed tick</name>
    <name type="synonym">Dermacentor pulchellus</name>
    <dbReference type="NCBI Taxonomy" id="72859"/>
    <lineage>
        <taxon>Eukaryota</taxon>
        <taxon>Metazoa</taxon>
        <taxon>Ecdysozoa</taxon>
        <taxon>Arthropoda</taxon>
        <taxon>Chelicerata</taxon>
        <taxon>Arachnida</taxon>
        <taxon>Acari</taxon>
        <taxon>Parasitiformes</taxon>
        <taxon>Ixodida</taxon>
        <taxon>Ixodoidea</taxon>
        <taxon>Ixodidae</taxon>
        <taxon>Rhipicephalinae</taxon>
        <taxon>Rhipicephalus</taxon>
        <taxon>Rhipicephalus</taxon>
    </lineage>
</organism>
<dbReference type="SUPFAM" id="SSF53098">
    <property type="entry name" value="Ribonuclease H-like"/>
    <property type="match status" value="1"/>
</dbReference>
<reference evidence="3" key="2">
    <citation type="journal article" date="2015" name="J. Proteomics">
        <title>Sexual differences in the sialomes of the zebra tick, Rhipicephalus pulchellus.</title>
        <authorList>
            <person name="Tan A.W."/>
            <person name="Francischetti I.M."/>
            <person name="Slovak M."/>
            <person name="Kini R.M."/>
            <person name="Ribeiro J.M."/>
        </authorList>
    </citation>
    <scope>NUCLEOTIDE SEQUENCE</scope>
    <source>
        <tissue evidence="3">Salivary gland</tissue>
    </source>
</reference>
<dbReference type="Pfam" id="PF14529">
    <property type="entry name" value="Exo_endo_phos_2"/>
    <property type="match status" value="1"/>
</dbReference>
<dbReference type="Gene3D" id="3.30.420.10">
    <property type="entry name" value="Ribonuclease H-like superfamily/Ribonuclease H"/>
    <property type="match status" value="1"/>
</dbReference>
<dbReference type="GO" id="GO:0003676">
    <property type="term" value="F:nucleic acid binding"/>
    <property type="evidence" value="ECO:0007669"/>
    <property type="project" value="InterPro"/>
</dbReference>
<dbReference type="GO" id="GO:0042575">
    <property type="term" value="C:DNA polymerase complex"/>
    <property type="evidence" value="ECO:0007669"/>
    <property type="project" value="UniProtKB-ARBA"/>
</dbReference>
<feature type="domain" description="RNase H type-1" evidence="2">
    <location>
        <begin position="944"/>
        <end position="1067"/>
    </location>
</feature>
<reference evidence="3" key="1">
    <citation type="submission" date="2012-11" db="EMBL/GenBank/DDBJ databases">
        <authorList>
            <person name="Lucero-Rivera Y.E."/>
            <person name="Tovar-Ramirez D."/>
        </authorList>
    </citation>
    <scope>NUCLEOTIDE SEQUENCE</scope>
    <source>
        <tissue evidence="3">Salivary gland</tissue>
    </source>
</reference>
<dbReference type="PROSITE" id="PS50879">
    <property type="entry name" value="RNASE_H_1"/>
    <property type="match status" value="1"/>
</dbReference>
<feature type="non-terminal residue" evidence="3">
    <location>
        <position position="1"/>
    </location>
</feature>
<dbReference type="CDD" id="cd01650">
    <property type="entry name" value="RT_nLTR_like"/>
    <property type="match status" value="1"/>
</dbReference>
<evidence type="ECO:0000313" key="3">
    <source>
        <dbReference type="EMBL" id="JAA63500.1"/>
    </source>
</evidence>
<dbReference type="SUPFAM" id="SSF56219">
    <property type="entry name" value="DNase I-like"/>
    <property type="match status" value="1"/>
</dbReference>
<dbReference type="InterPro" id="IPR005135">
    <property type="entry name" value="Endo/exonuclease/phosphatase"/>
</dbReference>
<evidence type="ECO:0000259" key="1">
    <source>
        <dbReference type="PROSITE" id="PS50878"/>
    </source>
</evidence>
<dbReference type="PROSITE" id="PS50878">
    <property type="entry name" value="RT_POL"/>
    <property type="match status" value="1"/>
</dbReference>
<name>L7MHN4_RHIPC</name>
<dbReference type="SUPFAM" id="SSF56672">
    <property type="entry name" value="DNA/RNA polymerases"/>
    <property type="match status" value="1"/>
</dbReference>
<accession>L7MHN4</accession>
<dbReference type="AlphaFoldDB" id="L7MHN4"/>
<proteinExistence type="evidence at transcript level"/>
<dbReference type="InterPro" id="IPR052560">
    <property type="entry name" value="RdDP_mobile_element"/>
</dbReference>
<dbReference type="GO" id="GO:0071897">
    <property type="term" value="P:DNA biosynthetic process"/>
    <property type="evidence" value="ECO:0007669"/>
    <property type="project" value="UniProtKB-ARBA"/>
</dbReference>
<sequence length="1225" mass="138956">RKVFLRRLFLQLVYPIIEPLKVLQWNCRSIFSASTDLSCLIVAKSPDIILLQETWLVPDQYYHLKNYRSFRLDRLSRGGGLLILVSSRFCHRAKIVLQLLSPEHEILVIALSLPSCRTFYIANVYYPSGVHDTNPLDSVISISGNNVLLAGDFNSHHITWGLRTDSCGTRLWDWSQGNSLTCHNSGIPTFIRGMATSSLDLTFSGSGLCISSWSTVDYATNSDHIPVMFEIICPVTSVISRGLTCINYSTFKKSILSSMASLSEATSRQKALSICAVLQESRKKAEFEVHSVEQKPVSRWWNDDCTRDYRRRKAAWKKLLYNQCPKNWSDYKFIAGTFKRTVAKAKVEYDEKHFEFLSKSNNKRALFRFLRHKKLIPQAVNIESIVLSPQELTQSLEDIARGLENRFSSKILPPSSTVPSGDSFTEISMEELSEVIRKLPAAAPGPDGVTSEMLKILFKESREDVLNIINYSLKEAWIPTEWKIAKIIPVLKKSGEGYVLDNIRPIALTSNFVKLIERALHSRIMKFLDGEMIIRPCQIGFRQGCSIWQAHIDLESRIHLARRQGQYAALVTLDITKAYDSVEHSVLVNRLREINFPHYLEAWITEFLGNRKFYCSLNGISSSTYKQEKGVPQGAVLSPVLFNILLSSIPCNGNIHTYVYADDIAFFSSANDIHALYQNLQMYLSEIEQWLDLIHLSINVNKCALLVFPLKDPVHISLSYKLDIIPQVQNVKYLGVIYDSALSWRNHIEYIAAKGVRAVGILRRISNRRSGMRRVTLLSIYRMYVRPVIEFGCVLYSGAPAYKLRPLVLLEKQALRMCLGLPKFVANKVLYMEARIPSLITRFRILAVQTYLRAYESPLRRNQTVFIAQPGLFFDFPWPRFHTPQVKFVQSLLDPLSVQIRDVLPPCNATNSLKIYFDDIFPNNAKDLPSNMLRATLQDYVLRMQAHVIIATDASQRDEKSGIGIYCPVLDWSFSFRIPDFTPIFMAEFLAVVLALRKLTTSINSAVIITDSLSVCSALTASGSKFLNQFKSLVPDHLTHVRLVWVPGHRGLFINETADALAKAALDGPAINISPTSAFIVAARFRRQMMMREFDIPSLKNSPDFNHLSTPWKSTSCHNRGLEVIITRLRCRIPSLNFYLYRAGLVPSPLCSYCREEETIEHFLISCGKFSALRKISLETPLRIIGLDLTTSNLLSLGALTLGHSNGKVCEAMQDFIAQSNRFTQ</sequence>
<dbReference type="PANTHER" id="PTHR36688:SF2">
    <property type="entry name" value="ENDONUCLEASE_EXONUCLEASE_PHOSPHATASE DOMAIN-CONTAINING PROTEIN"/>
    <property type="match status" value="1"/>
</dbReference>
<protein>
    <submittedName>
        <fullName evidence="3">Putative tick transposon</fullName>
    </submittedName>
</protein>
<dbReference type="EMBL" id="GACK01001534">
    <property type="protein sequence ID" value="JAA63500.1"/>
    <property type="molecule type" value="mRNA"/>
</dbReference>
<dbReference type="InterPro" id="IPR000477">
    <property type="entry name" value="RT_dom"/>
</dbReference>
<feature type="domain" description="Reverse transcriptase" evidence="1">
    <location>
        <begin position="471"/>
        <end position="738"/>
    </location>
</feature>